<comment type="caution">
    <text evidence="2">The sequence shown here is derived from an EMBL/GenBank/DDBJ whole genome shotgun (WGS) entry which is preliminary data.</text>
</comment>
<evidence type="ECO:0000313" key="3">
    <source>
        <dbReference type="Proteomes" id="UP001210528"/>
    </source>
</evidence>
<evidence type="ECO:0000256" key="1">
    <source>
        <dbReference type="SAM" id="MobiDB-lite"/>
    </source>
</evidence>
<keyword evidence="3" id="KW-1185">Reference proteome</keyword>
<reference evidence="2 3" key="1">
    <citation type="submission" date="2023-01" db="EMBL/GenBank/DDBJ databases">
        <title>Halorubrum ezzemoulense from Santa Pola, Spain.</title>
        <authorList>
            <person name="Feng Y."/>
            <person name="Louyakis A.S."/>
            <person name="Gogarten J.P."/>
        </authorList>
    </citation>
    <scope>NUCLEOTIDE SEQUENCE [LARGE SCALE GENOMIC DNA]</scope>
    <source>
        <strain evidence="2 3">AMM015</strain>
    </source>
</reference>
<dbReference type="EMBL" id="JAQLUK010000002">
    <property type="protein sequence ID" value="MDB2291222.1"/>
    <property type="molecule type" value="Genomic_DNA"/>
</dbReference>
<sequence>MGKHRRKDKDHDVGDSMPGTVGDSEGTIHDGREGPSYEPDDVEVPEPSSNNSNHQQNKQSDQNEPTESSASDRSLEESEEKTTRMKYAQKYGDSWPEDRKRRFLNEHDITASEIGWKLTE</sequence>
<name>A0ABT4YZT8_HALEZ</name>
<feature type="compositionally biased region" description="Low complexity" evidence="1">
    <location>
        <begin position="48"/>
        <end position="63"/>
    </location>
</feature>
<protein>
    <submittedName>
        <fullName evidence="2">Uncharacterized protein</fullName>
    </submittedName>
</protein>
<proteinExistence type="predicted"/>
<gene>
    <name evidence="2" type="ORF">PM085_02815</name>
</gene>
<accession>A0ABT4YZT8</accession>
<evidence type="ECO:0000313" key="2">
    <source>
        <dbReference type="EMBL" id="MDB2291222.1"/>
    </source>
</evidence>
<dbReference type="Proteomes" id="UP001210528">
    <property type="component" value="Unassembled WGS sequence"/>
</dbReference>
<dbReference type="RefSeq" id="WP_271941939.1">
    <property type="nucleotide sequence ID" value="NZ_JAQLTZ010000001.1"/>
</dbReference>
<organism evidence="2 3">
    <name type="scientific">Halorubrum ezzemoulense</name>
    <name type="common">Halorubrum chaoviator</name>
    <dbReference type="NCBI Taxonomy" id="337243"/>
    <lineage>
        <taxon>Archaea</taxon>
        <taxon>Methanobacteriati</taxon>
        <taxon>Methanobacteriota</taxon>
        <taxon>Stenosarchaea group</taxon>
        <taxon>Halobacteria</taxon>
        <taxon>Halobacteriales</taxon>
        <taxon>Haloferacaceae</taxon>
        <taxon>Halorubrum</taxon>
    </lineage>
</organism>
<feature type="compositionally biased region" description="Basic and acidic residues" evidence="1">
    <location>
        <begin position="26"/>
        <end position="35"/>
    </location>
</feature>
<feature type="region of interest" description="Disordered" evidence="1">
    <location>
        <begin position="1"/>
        <end position="90"/>
    </location>
</feature>
<feature type="compositionally biased region" description="Basic and acidic residues" evidence="1">
    <location>
        <begin position="73"/>
        <end position="83"/>
    </location>
</feature>